<proteinExistence type="predicted"/>
<protein>
    <recommendedName>
        <fullName evidence="3">Lipoprotein</fullName>
    </recommendedName>
</protein>
<dbReference type="PROSITE" id="PS51257">
    <property type="entry name" value="PROKAR_LIPOPROTEIN"/>
    <property type="match status" value="1"/>
</dbReference>
<evidence type="ECO:0000313" key="2">
    <source>
        <dbReference type="Proteomes" id="UP000011663"/>
    </source>
</evidence>
<dbReference type="EMBL" id="ALNZ01000006">
    <property type="protein sequence ID" value="EKV58310.1"/>
    <property type="molecule type" value="Genomic_DNA"/>
</dbReference>
<sequence length="384" mass="43903">MSKILETVMKRKIFLLLFILMFLISCLPKPLIVPAKVVTELSLGNDIGIYSNEFVDLDSPKIYKVDNEYYFGEFYRVKNDTVYALDLYNSRMVIASGSNVRYFPLEYKNLETSKISLIDSNSNIYITGYNLRYVGDVVVSNVMMSLPSESPSTEGDDAPQIETYTVKVTNTNYTKVGLVSLNKISPEGNTLYSIDTIIDNEYESLVKLLTLTNHKFAVLKRDKDRIPLLDIYDMNSGKMENRYSLKEVEYMDAGKMSYREIVDCVYVAEREVLAILTMNIVDGKHQEDIVYTSKLDNFELKESYKIPCRDNSLAVGISSTGGVTYTGMDNGMYFFIRTNPFLSQNHIKEYLGTDGFNKLRGIHMFDDSVYGFMVENGVIKFHNY</sequence>
<name>A0A2U4FA31_9SPIR</name>
<comment type="caution">
    <text evidence="1">The sequence shown here is derived from an EMBL/GenBank/DDBJ whole genome shotgun (WGS) entry which is preliminary data.</text>
</comment>
<reference evidence="1 2" key="1">
    <citation type="submission" date="2012-07" db="EMBL/GenBank/DDBJ databases">
        <title>Genome sequence of Brachyspira sp. 30446, isolated from a pig with mucohaemorrhagic colitis.</title>
        <authorList>
            <person name="Rubin J.E."/>
            <person name="Fernando C."/>
            <person name="Harding J.C.S."/>
            <person name="Hill J.E."/>
        </authorList>
    </citation>
    <scope>NUCLEOTIDE SEQUENCE [LARGE SCALE GENOMIC DNA]</scope>
    <source>
        <strain evidence="1 2">30446</strain>
    </source>
</reference>
<accession>A0A2U4FA31</accession>
<gene>
    <name evidence="1" type="ORF">A966_00960</name>
</gene>
<evidence type="ECO:0008006" key="3">
    <source>
        <dbReference type="Google" id="ProtNLM"/>
    </source>
</evidence>
<dbReference type="STRING" id="1289135.A966_00960"/>
<organism evidence="1 2">
    <name type="scientific">Brachyspira hampsonii 30446</name>
    <dbReference type="NCBI Taxonomy" id="1289135"/>
    <lineage>
        <taxon>Bacteria</taxon>
        <taxon>Pseudomonadati</taxon>
        <taxon>Spirochaetota</taxon>
        <taxon>Spirochaetia</taxon>
        <taxon>Brachyspirales</taxon>
        <taxon>Brachyspiraceae</taxon>
        <taxon>Brachyspira</taxon>
    </lineage>
</organism>
<dbReference type="Proteomes" id="UP000011663">
    <property type="component" value="Unassembled WGS sequence"/>
</dbReference>
<evidence type="ECO:0000313" key="1">
    <source>
        <dbReference type="EMBL" id="EKV58310.1"/>
    </source>
</evidence>
<dbReference type="AlphaFoldDB" id="A0A2U4FA31"/>